<name>A0AAW1MZV7_POPJA</name>
<protein>
    <submittedName>
        <fullName evidence="1">Uncharacterized protein</fullName>
    </submittedName>
</protein>
<evidence type="ECO:0000313" key="1">
    <source>
        <dbReference type="EMBL" id="KAK9751924.1"/>
    </source>
</evidence>
<dbReference type="Proteomes" id="UP001458880">
    <property type="component" value="Unassembled WGS sequence"/>
</dbReference>
<accession>A0AAW1MZV7</accession>
<reference evidence="1 2" key="1">
    <citation type="journal article" date="2024" name="BMC Genomics">
        <title>De novo assembly and annotation of Popillia japonica's genome with initial clues to its potential as an invasive pest.</title>
        <authorList>
            <person name="Cucini C."/>
            <person name="Boschi S."/>
            <person name="Funari R."/>
            <person name="Cardaioli E."/>
            <person name="Iannotti N."/>
            <person name="Marturano G."/>
            <person name="Paoli F."/>
            <person name="Bruttini M."/>
            <person name="Carapelli A."/>
            <person name="Frati F."/>
            <person name="Nardi F."/>
        </authorList>
    </citation>
    <scope>NUCLEOTIDE SEQUENCE [LARGE SCALE GENOMIC DNA]</scope>
    <source>
        <strain evidence="1">DMR45628</strain>
    </source>
</reference>
<gene>
    <name evidence="1" type="ORF">QE152_g4765</name>
</gene>
<proteinExistence type="predicted"/>
<sequence length="151" mass="16480">MIIGGEGRDGKHLRSISYTYIHSYTYTSLEERGEMASIYDPFHIHTYTHTRTHYGKAKRNGPRVVCTLVGSSGGLRKRGKCTARGGKAKRNGPRVVCTLVGSSGGLRKRGKCTARGYGVALGALGPVTNALEYPTAFIAYLFACSMVYRRV</sequence>
<comment type="caution">
    <text evidence="1">The sequence shown here is derived from an EMBL/GenBank/DDBJ whole genome shotgun (WGS) entry which is preliminary data.</text>
</comment>
<dbReference type="EMBL" id="JASPKY010000025">
    <property type="protein sequence ID" value="KAK9751924.1"/>
    <property type="molecule type" value="Genomic_DNA"/>
</dbReference>
<dbReference type="AlphaFoldDB" id="A0AAW1MZV7"/>
<keyword evidence="2" id="KW-1185">Reference proteome</keyword>
<evidence type="ECO:0000313" key="2">
    <source>
        <dbReference type="Proteomes" id="UP001458880"/>
    </source>
</evidence>
<organism evidence="1 2">
    <name type="scientific">Popillia japonica</name>
    <name type="common">Japanese beetle</name>
    <dbReference type="NCBI Taxonomy" id="7064"/>
    <lineage>
        <taxon>Eukaryota</taxon>
        <taxon>Metazoa</taxon>
        <taxon>Ecdysozoa</taxon>
        <taxon>Arthropoda</taxon>
        <taxon>Hexapoda</taxon>
        <taxon>Insecta</taxon>
        <taxon>Pterygota</taxon>
        <taxon>Neoptera</taxon>
        <taxon>Endopterygota</taxon>
        <taxon>Coleoptera</taxon>
        <taxon>Polyphaga</taxon>
        <taxon>Scarabaeiformia</taxon>
        <taxon>Scarabaeidae</taxon>
        <taxon>Rutelinae</taxon>
        <taxon>Popillia</taxon>
    </lineage>
</organism>